<sequence length="64" mass="7031">MLSDWEIWACANETVRQHGAAATVFAVTRADELERQGDQAGARTWRLIGARIKELLGPPPGDLN</sequence>
<organism evidence="1 2">
    <name type="scientific">Allosphingosinicella humi</name>
    <dbReference type="NCBI Taxonomy" id="2068657"/>
    <lineage>
        <taxon>Bacteria</taxon>
        <taxon>Pseudomonadati</taxon>
        <taxon>Pseudomonadota</taxon>
        <taxon>Alphaproteobacteria</taxon>
        <taxon>Sphingomonadales</taxon>
        <taxon>Sphingomonadaceae</taxon>
        <taxon>Allosphingosinicella</taxon>
    </lineage>
</organism>
<name>A0A2U2J590_9SPHN</name>
<evidence type="ECO:0000313" key="1">
    <source>
        <dbReference type="EMBL" id="PWG03505.1"/>
    </source>
</evidence>
<comment type="caution">
    <text evidence="1">The sequence shown here is derived from an EMBL/GenBank/DDBJ whole genome shotgun (WGS) entry which is preliminary data.</text>
</comment>
<keyword evidence="2" id="KW-1185">Reference proteome</keyword>
<dbReference type="Proteomes" id="UP000245916">
    <property type="component" value="Unassembled WGS sequence"/>
</dbReference>
<accession>A0A2U2J590</accession>
<gene>
    <name evidence="1" type="ORF">DF286_11955</name>
</gene>
<dbReference type="Pfam" id="PF22284">
    <property type="entry name" value="DUF6961"/>
    <property type="match status" value="1"/>
</dbReference>
<dbReference type="InterPro" id="IPR054234">
    <property type="entry name" value="DUF6961"/>
</dbReference>
<protein>
    <submittedName>
        <fullName evidence="1">Uncharacterized protein</fullName>
    </submittedName>
</protein>
<dbReference type="RefSeq" id="WP_109271643.1">
    <property type="nucleotide sequence ID" value="NZ_QFFF01000001.1"/>
</dbReference>
<proteinExistence type="predicted"/>
<dbReference type="EMBL" id="QFFF01000001">
    <property type="protein sequence ID" value="PWG03505.1"/>
    <property type="molecule type" value="Genomic_DNA"/>
</dbReference>
<dbReference type="AlphaFoldDB" id="A0A2U2J590"/>
<evidence type="ECO:0000313" key="2">
    <source>
        <dbReference type="Proteomes" id="UP000245916"/>
    </source>
</evidence>
<reference evidence="1 2" key="1">
    <citation type="submission" date="2018-05" db="EMBL/GenBank/DDBJ databases">
        <title>Genome of Sphingosinicella humi QZX222.</title>
        <authorList>
            <person name="Qiao Z."/>
            <person name="Wang G."/>
        </authorList>
    </citation>
    <scope>NUCLEOTIDE SEQUENCE [LARGE SCALE GENOMIC DNA]</scope>
    <source>
        <strain evidence="1 2">QZX222</strain>
    </source>
</reference>